<gene>
    <name evidence="8" type="ORF">E3N88_34935</name>
</gene>
<dbReference type="AlphaFoldDB" id="A0A5N6LZK3"/>
<dbReference type="EMBL" id="SZYD01000017">
    <property type="protein sequence ID" value="KAD3067055.1"/>
    <property type="molecule type" value="Genomic_DNA"/>
</dbReference>
<keyword evidence="6" id="KW-0695">RNA-directed DNA polymerase</keyword>
<dbReference type="SUPFAM" id="SSF56672">
    <property type="entry name" value="DNA/RNA polymerases"/>
    <property type="match status" value="1"/>
</dbReference>
<dbReference type="InterPro" id="IPR012337">
    <property type="entry name" value="RNaseH-like_sf"/>
</dbReference>
<dbReference type="InterPro" id="IPR041373">
    <property type="entry name" value="RT_RNaseH"/>
</dbReference>
<evidence type="ECO:0000256" key="1">
    <source>
        <dbReference type="ARBA" id="ARBA00022679"/>
    </source>
</evidence>
<dbReference type="PANTHER" id="PTHR45835">
    <property type="entry name" value="YALI0A06105P"/>
    <property type="match status" value="1"/>
</dbReference>
<dbReference type="SUPFAM" id="SSF53098">
    <property type="entry name" value="Ribonuclease H-like"/>
    <property type="match status" value="1"/>
</dbReference>
<evidence type="ECO:0000313" key="9">
    <source>
        <dbReference type="Proteomes" id="UP000326396"/>
    </source>
</evidence>
<keyword evidence="9" id="KW-1185">Reference proteome</keyword>
<dbReference type="Pfam" id="PF24626">
    <property type="entry name" value="SH3_Tf2-1"/>
    <property type="match status" value="1"/>
</dbReference>
<dbReference type="CDD" id="cd09274">
    <property type="entry name" value="RNase_HI_RT_Ty3"/>
    <property type="match status" value="1"/>
</dbReference>
<dbReference type="GO" id="GO:0016787">
    <property type="term" value="F:hydrolase activity"/>
    <property type="evidence" value="ECO:0007669"/>
    <property type="project" value="UniProtKB-KW"/>
</dbReference>
<dbReference type="InterPro" id="IPR036397">
    <property type="entry name" value="RNaseH_sf"/>
</dbReference>
<evidence type="ECO:0000256" key="2">
    <source>
        <dbReference type="ARBA" id="ARBA00022695"/>
    </source>
</evidence>
<sequence length="520" mass="60982">MQRDKVIAYASRQLKIHEKNYTTHDLELGAVVFTLKIWRHYLYGTKCTIFTDHKSLPHIFDQKELNMQHRRWVELLNDYDCVIKYHPGKANVVADSLTQQEAVERGNLKKELDCGAEKQFETKPDGIIYYKDRIWIPAVDELRKLIFDEAHKTKYSVHPGADKMYQDLLKAEHQKPSGLLEQPEIPLWKWEQIAMHFITKLPRTSSGHDMIWVIIDHLTKSAHFLPMHETYTMDKLARLYINEIVVHHGVPLYIISNHDSKFTSRFWQLLQKSLGTHLNLSTAYHPQTNGQSERTIQTLENMLRTCVLDFDGNWDSHLPLIEFSYNNSYHSSIGCAPFKDLYGRKCRSSICWSEVGDNRITGLELIQETTDKIAHIQQWLQATRCRQKSYADIRRKPLEFQVGDRVMLKVSPWKGVVRFGAKGKLAPKYVGPFEITQRIGPVAYRLRLPDELRVDEQLHFIEEPVEIMDREVKRLKGSRIPIVKVRWNSKRGPEFTWEREDHMKTNYPHLFKEAVPDNDA</sequence>
<keyword evidence="3" id="KW-0540">Nuclease</keyword>
<dbReference type="Pfam" id="PF17917">
    <property type="entry name" value="RT_RNaseH"/>
    <property type="match status" value="1"/>
</dbReference>
<keyword evidence="5" id="KW-0378">Hydrolase</keyword>
<dbReference type="PANTHER" id="PTHR45835:SF99">
    <property type="entry name" value="CHROMO DOMAIN-CONTAINING PROTEIN-RELATED"/>
    <property type="match status" value="1"/>
</dbReference>
<proteinExistence type="predicted"/>
<comment type="caution">
    <text evidence="8">The sequence shown here is derived from an EMBL/GenBank/DDBJ whole genome shotgun (WGS) entry which is preliminary data.</text>
</comment>
<feature type="domain" description="Integrase catalytic" evidence="7">
    <location>
        <begin position="182"/>
        <end position="345"/>
    </location>
</feature>
<protein>
    <recommendedName>
        <fullName evidence="7">Integrase catalytic domain-containing protein</fullName>
    </recommendedName>
</protein>
<dbReference type="GO" id="GO:0004519">
    <property type="term" value="F:endonuclease activity"/>
    <property type="evidence" value="ECO:0007669"/>
    <property type="project" value="UniProtKB-KW"/>
</dbReference>
<evidence type="ECO:0000313" key="8">
    <source>
        <dbReference type="EMBL" id="KAD3067055.1"/>
    </source>
</evidence>
<dbReference type="OrthoDB" id="1738613at2759"/>
<reference evidence="8 9" key="1">
    <citation type="submission" date="2019-05" db="EMBL/GenBank/DDBJ databases">
        <title>Mikania micrantha, genome provides insights into the molecular mechanism of rapid growth.</title>
        <authorList>
            <person name="Liu B."/>
        </authorList>
    </citation>
    <scope>NUCLEOTIDE SEQUENCE [LARGE SCALE GENOMIC DNA]</scope>
    <source>
        <strain evidence="8">NLD-2019</strain>
        <tissue evidence="8">Leaf</tissue>
    </source>
</reference>
<organism evidence="8 9">
    <name type="scientific">Mikania micrantha</name>
    <name type="common">bitter vine</name>
    <dbReference type="NCBI Taxonomy" id="192012"/>
    <lineage>
        <taxon>Eukaryota</taxon>
        <taxon>Viridiplantae</taxon>
        <taxon>Streptophyta</taxon>
        <taxon>Embryophyta</taxon>
        <taxon>Tracheophyta</taxon>
        <taxon>Spermatophyta</taxon>
        <taxon>Magnoliopsida</taxon>
        <taxon>eudicotyledons</taxon>
        <taxon>Gunneridae</taxon>
        <taxon>Pentapetalae</taxon>
        <taxon>asterids</taxon>
        <taxon>campanulids</taxon>
        <taxon>Asterales</taxon>
        <taxon>Asteraceae</taxon>
        <taxon>Asteroideae</taxon>
        <taxon>Heliantheae alliance</taxon>
        <taxon>Eupatorieae</taxon>
        <taxon>Mikania</taxon>
    </lineage>
</organism>
<dbReference type="InterPro" id="IPR001584">
    <property type="entry name" value="Integrase_cat-core"/>
</dbReference>
<evidence type="ECO:0000256" key="5">
    <source>
        <dbReference type="ARBA" id="ARBA00022801"/>
    </source>
</evidence>
<accession>A0A5N6LZK3</accession>
<dbReference type="Proteomes" id="UP000326396">
    <property type="component" value="Linkage Group LG7"/>
</dbReference>
<dbReference type="PROSITE" id="PS50994">
    <property type="entry name" value="INTEGRASE"/>
    <property type="match status" value="1"/>
</dbReference>
<evidence type="ECO:0000259" key="7">
    <source>
        <dbReference type="PROSITE" id="PS50994"/>
    </source>
</evidence>
<keyword evidence="2" id="KW-0548">Nucleotidyltransferase</keyword>
<evidence type="ECO:0000256" key="4">
    <source>
        <dbReference type="ARBA" id="ARBA00022759"/>
    </source>
</evidence>
<dbReference type="InterPro" id="IPR056924">
    <property type="entry name" value="SH3_Tf2-1"/>
</dbReference>
<dbReference type="GO" id="GO:0003676">
    <property type="term" value="F:nucleic acid binding"/>
    <property type="evidence" value="ECO:0007669"/>
    <property type="project" value="InterPro"/>
</dbReference>
<dbReference type="InterPro" id="IPR043502">
    <property type="entry name" value="DNA/RNA_pol_sf"/>
</dbReference>
<evidence type="ECO:0000256" key="6">
    <source>
        <dbReference type="ARBA" id="ARBA00022918"/>
    </source>
</evidence>
<evidence type="ECO:0000256" key="3">
    <source>
        <dbReference type="ARBA" id="ARBA00022722"/>
    </source>
</evidence>
<dbReference type="GO" id="GO:0015074">
    <property type="term" value="P:DNA integration"/>
    <property type="evidence" value="ECO:0007669"/>
    <property type="project" value="InterPro"/>
</dbReference>
<dbReference type="GO" id="GO:0003964">
    <property type="term" value="F:RNA-directed DNA polymerase activity"/>
    <property type="evidence" value="ECO:0007669"/>
    <property type="project" value="UniProtKB-KW"/>
</dbReference>
<name>A0A5N6LZK3_9ASTR</name>
<keyword evidence="1" id="KW-0808">Transferase</keyword>
<dbReference type="Gene3D" id="3.30.420.10">
    <property type="entry name" value="Ribonuclease H-like superfamily/Ribonuclease H"/>
    <property type="match status" value="1"/>
</dbReference>
<keyword evidence="4" id="KW-0255">Endonuclease</keyword>